<dbReference type="InterPro" id="IPR011042">
    <property type="entry name" value="6-blade_b-propeller_TolB-like"/>
</dbReference>
<gene>
    <name evidence="1" type="ORF">Cadr_000006773</name>
</gene>
<dbReference type="GO" id="GO:0005886">
    <property type="term" value="C:plasma membrane"/>
    <property type="evidence" value="ECO:0007669"/>
    <property type="project" value="TreeGrafter"/>
</dbReference>
<evidence type="ECO:0000313" key="1">
    <source>
        <dbReference type="EMBL" id="KAB1278729.1"/>
    </source>
</evidence>
<accession>A0A5N4E5M0</accession>
<dbReference type="GO" id="GO:0017147">
    <property type="term" value="F:Wnt-protein binding"/>
    <property type="evidence" value="ECO:0007669"/>
    <property type="project" value="TreeGrafter"/>
</dbReference>
<dbReference type="SUPFAM" id="SSF63825">
    <property type="entry name" value="YWTD domain"/>
    <property type="match status" value="1"/>
</dbReference>
<dbReference type="PANTHER" id="PTHR46513">
    <property type="entry name" value="VITELLOGENIN RECEPTOR-LIKE PROTEIN-RELATED-RELATED"/>
    <property type="match status" value="1"/>
</dbReference>
<keyword evidence="2" id="KW-1185">Reference proteome</keyword>
<dbReference type="AlphaFoldDB" id="A0A5N4E5M0"/>
<evidence type="ECO:0000313" key="2">
    <source>
        <dbReference type="Proteomes" id="UP000299084"/>
    </source>
</evidence>
<dbReference type="Gene3D" id="2.120.10.30">
    <property type="entry name" value="TolB, C-terminal domain"/>
    <property type="match status" value="1"/>
</dbReference>
<dbReference type="Proteomes" id="UP000299084">
    <property type="component" value="Unassembled WGS sequence"/>
</dbReference>
<dbReference type="EMBL" id="JWIN03000005">
    <property type="protein sequence ID" value="KAB1278729.1"/>
    <property type="molecule type" value="Genomic_DNA"/>
</dbReference>
<dbReference type="GO" id="GO:0042813">
    <property type="term" value="F:Wnt receptor activity"/>
    <property type="evidence" value="ECO:0007669"/>
    <property type="project" value="TreeGrafter"/>
</dbReference>
<keyword evidence="1" id="KW-0449">Lipoprotein</keyword>
<dbReference type="SMART" id="SM00135">
    <property type="entry name" value="LY"/>
    <property type="match status" value="2"/>
</dbReference>
<proteinExistence type="predicted"/>
<name>A0A5N4E5M0_CAMDR</name>
<dbReference type="InterPro" id="IPR000033">
    <property type="entry name" value="LDLR_classB_rpt"/>
</dbReference>
<comment type="caution">
    <text evidence="1">The sequence shown here is derived from an EMBL/GenBank/DDBJ whole genome shotgun (WGS) entry which is preliminary data.</text>
</comment>
<protein>
    <submittedName>
        <fullName evidence="1">Low-density lipoprotein receptor-related protein 1B</fullName>
    </submittedName>
</protein>
<keyword evidence="1" id="KW-0675">Receptor</keyword>
<dbReference type="GO" id="GO:0060070">
    <property type="term" value="P:canonical Wnt signaling pathway"/>
    <property type="evidence" value="ECO:0007669"/>
    <property type="project" value="TreeGrafter"/>
</dbReference>
<sequence>MPCIGKARLDGSEKVVLVSMGIAWPNGISIDYEENKLYWCDARTDKIERIDLETGGNREVVLSGSNVDMFSVAVFGAYIYWSDRAHANGSIRRGHKNDATETVTMRTGLGVNLKEVKIFNRGPMFVPRTMGDVSNSVFIEEMPGELVLVPMDIWQRMELLA</sequence>
<dbReference type="PANTHER" id="PTHR46513:SF37">
    <property type="entry name" value="LDL RECEPTOR RELATED PROTEIN 1-RELATED"/>
    <property type="match status" value="1"/>
</dbReference>
<organism evidence="1 2">
    <name type="scientific">Camelus dromedarius</name>
    <name type="common">Dromedary</name>
    <name type="synonym">Arabian camel</name>
    <dbReference type="NCBI Taxonomy" id="9838"/>
    <lineage>
        <taxon>Eukaryota</taxon>
        <taxon>Metazoa</taxon>
        <taxon>Chordata</taxon>
        <taxon>Craniata</taxon>
        <taxon>Vertebrata</taxon>
        <taxon>Euteleostomi</taxon>
        <taxon>Mammalia</taxon>
        <taxon>Eutheria</taxon>
        <taxon>Laurasiatheria</taxon>
        <taxon>Artiodactyla</taxon>
        <taxon>Tylopoda</taxon>
        <taxon>Camelidae</taxon>
        <taxon>Camelus</taxon>
    </lineage>
</organism>
<reference evidence="1 2" key="1">
    <citation type="journal article" date="2019" name="Mol. Ecol. Resour.">
        <title>Improving Illumina assemblies with Hi-C and long reads: an example with the North African dromedary.</title>
        <authorList>
            <person name="Elbers J.P."/>
            <person name="Rogers M.F."/>
            <person name="Perelman P.L."/>
            <person name="Proskuryakova A.A."/>
            <person name="Serdyukova N.A."/>
            <person name="Johnson W.E."/>
            <person name="Horin P."/>
            <person name="Corander J."/>
            <person name="Murphy D."/>
            <person name="Burger P.A."/>
        </authorList>
    </citation>
    <scope>NUCLEOTIDE SEQUENCE [LARGE SCALE GENOMIC DNA]</scope>
    <source>
        <strain evidence="1">Drom800</strain>
        <tissue evidence="1">Blood</tissue>
    </source>
</reference>
<dbReference type="InterPro" id="IPR050778">
    <property type="entry name" value="Cueball_EGF_LRP_Nidogen"/>
</dbReference>